<keyword evidence="1" id="KW-0732">Signal</keyword>
<dbReference type="AlphaFoldDB" id="A0A286U5H0"/>
<comment type="caution">
    <text evidence="2">The sequence shown here is derived from an EMBL/GenBank/DDBJ whole genome shotgun (WGS) entry which is preliminary data.</text>
</comment>
<proteinExistence type="predicted"/>
<accession>A0A286U5H0</accession>
<protein>
    <submittedName>
        <fullName evidence="2">Uncharacterized protein</fullName>
    </submittedName>
</protein>
<name>A0A286U5H0_9AGAM</name>
<sequence>MKFFLAAGFILPSLVLASASPASPMENNNMKRSSEGTMGCGAYGPLGSQSTVIFGYCTPGTSYVCEATDSSGCSAGESSLVEQLVIRDPSNAQSLGGSATVSQSSFTCPTNGMVQCSVILTEDGVSKASQFGIRIYSDKSS</sequence>
<reference evidence="2 3" key="1">
    <citation type="journal article" date="2017" name="Mol. Ecol.">
        <title>Comparative and population genomic landscape of Phellinus noxius: A hypervariable fungus causing root rot in trees.</title>
        <authorList>
            <person name="Chung C.L."/>
            <person name="Lee T.J."/>
            <person name="Akiba M."/>
            <person name="Lee H.H."/>
            <person name="Kuo T.H."/>
            <person name="Liu D."/>
            <person name="Ke H.M."/>
            <person name="Yokoi T."/>
            <person name="Roa M.B."/>
            <person name="Lu M.J."/>
            <person name="Chang Y.Y."/>
            <person name="Ann P.J."/>
            <person name="Tsai J.N."/>
            <person name="Chen C.Y."/>
            <person name="Tzean S.S."/>
            <person name="Ota Y."/>
            <person name="Hattori T."/>
            <person name="Sahashi N."/>
            <person name="Liou R.F."/>
            <person name="Kikuchi T."/>
            <person name="Tsai I.J."/>
        </authorList>
    </citation>
    <scope>NUCLEOTIDE SEQUENCE [LARGE SCALE GENOMIC DNA]</scope>
    <source>
        <strain evidence="2 3">FFPRI411160</strain>
    </source>
</reference>
<keyword evidence="3" id="KW-1185">Reference proteome</keyword>
<gene>
    <name evidence="2" type="ORF">PNOK_0936000</name>
</gene>
<dbReference type="InParanoid" id="A0A286U5H0"/>
<evidence type="ECO:0000256" key="1">
    <source>
        <dbReference type="SAM" id="SignalP"/>
    </source>
</evidence>
<feature type="signal peptide" evidence="1">
    <location>
        <begin position="1"/>
        <end position="17"/>
    </location>
</feature>
<evidence type="ECO:0000313" key="3">
    <source>
        <dbReference type="Proteomes" id="UP000217199"/>
    </source>
</evidence>
<evidence type="ECO:0000313" key="2">
    <source>
        <dbReference type="EMBL" id="PAV14807.1"/>
    </source>
</evidence>
<feature type="chain" id="PRO_5013608385" evidence="1">
    <location>
        <begin position="18"/>
        <end position="141"/>
    </location>
</feature>
<organism evidence="2 3">
    <name type="scientific">Pyrrhoderma noxium</name>
    <dbReference type="NCBI Taxonomy" id="2282107"/>
    <lineage>
        <taxon>Eukaryota</taxon>
        <taxon>Fungi</taxon>
        <taxon>Dikarya</taxon>
        <taxon>Basidiomycota</taxon>
        <taxon>Agaricomycotina</taxon>
        <taxon>Agaricomycetes</taxon>
        <taxon>Hymenochaetales</taxon>
        <taxon>Hymenochaetaceae</taxon>
        <taxon>Pyrrhoderma</taxon>
    </lineage>
</organism>
<dbReference type="OrthoDB" id="2726803at2759"/>
<dbReference type="Proteomes" id="UP000217199">
    <property type="component" value="Unassembled WGS sequence"/>
</dbReference>
<dbReference type="EMBL" id="NBII01000011">
    <property type="protein sequence ID" value="PAV14807.1"/>
    <property type="molecule type" value="Genomic_DNA"/>
</dbReference>